<dbReference type="PROSITE" id="PS50178">
    <property type="entry name" value="ZF_FYVE"/>
    <property type="match status" value="1"/>
</dbReference>
<evidence type="ECO:0000256" key="3">
    <source>
        <dbReference type="ARBA" id="ARBA00022833"/>
    </source>
</evidence>
<dbReference type="GO" id="GO:0032456">
    <property type="term" value="P:endocytic recycling"/>
    <property type="evidence" value="ECO:0007669"/>
    <property type="project" value="TreeGrafter"/>
</dbReference>
<dbReference type="GO" id="GO:0043130">
    <property type="term" value="F:ubiquitin binding"/>
    <property type="evidence" value="ECO:0007669"/>
    <property type="project" value="InterPro"/>
</dbReference>
<dbReference type="InterPro" id="IPR002014">
    <property type="entry name" value="VHS_dom"/>
</dbReference>
<dbReference type="SMART" id="SM00064">
    <property type="entry name" value="FYVE"/>
    <property type="match status" value="1"/>
</dbReference>
<dbReference type="InterPro" id="IPR013083">
    <property type="entry name" value="Znf_RING/FYVE/PHD"/>
</dbReference>
<dbReference type="GO" id="GO:0031623">
    <property type="term" value="P:receptor internalization"/>
    <property type="evidence" value="ECO:0007669"/>
    <property type="project" value="TreeGrafter"/>
</dbReference>
<dbReference type="Pfam" id="PF01363">
    <property type="entry name" value="FYVE"/>
    <property type="match status" value="1"/>
</dbReference>
<dbReference type="Gene3D" id="3.30.40.10">
    <property type="entry name" value="Zinc/RING finger domain, C3HC4 (zinc finger)"/>
    <property type="match status" value="1"/>
</dbReference>
<dbReference type="Pfam" id="PF00790">
    <property type="entry name" value="VHS"/>
    <property type="match status" value="1"/>
</dbReference>
<evidence type="ECO:0000313" key="8">
    <source>
        <dbReference type="EMBL" id="KAJ7361999.1"/>
    </source>
</evidence>
<dbReference type="CDD" id="cd15720">
    <property type="entry name" value="FYVE_Hrs"/>
    <property type="match status" value="1"/>
</dbReference>
<feature type="region of interest" description="Disordered" evidence="5">
    <location>
        <begin position="291"/>
        <end position="410"/>
    </location>
</feature>
<feature type="region of interest" description="Disordered" evidence="5">
    <location>
        <begin position="227"/>
        <end position="278"/>
    </location>
</feature>
<dbReference type="InterPro" id="IPR017455">
    <property type="entry name" value="Znf_FYVE-rel"/>
</dbReference>
<evidence type="ECO:0000313" key="9">
    <source>
        <dbReference type="Proteomes" id="UP001163046"/>
    </source>
</evidence>
<feature type="compositionally biased region" description="Basic and acidic residues" evidence="5">
    <location>
        <begin position="229"/>
        <end position="238"/>
    </location>
</feature>
<dbReference type="CDD" id="cd03569">
    <property type="entry name" value="VHS_Hrs"/>
    <property type="match status" value="1"/>
</dbReference>
<name>A0A9W9YT19_9CNID</name>
<keyword evidence="9" id="KW-1185">Reference proteome</keyword>
<evidence type="ECO:0000259" key="7">
    <source>
        <dbReference type="PROSITE" id="PS50179"/>
    </source>
</evidence>
<evidence type="ECO:0008006" key="10">
    <source>
        <dbReference type="Google" id="ProtNLM"/>
    </source>
</evidence>
<evidence type="ECO:0000256" key="4">
    <source>
        <dbReference type="PROSITE-ProRule" id="PRU00091"/>
    </source>
</evidence>
<protein>
    <recommendedName>
        <fullName evidence="10">Hepatocyte growth factor-regulated tyrosine kinase substrate</fullName>
    </recommendedName>
</protein>
<feature type="compositionally biased region" description="Polar residues" evidence="5">
    <location>
        <begin position="252"/>
        <end position="261"/>
    </location>
</feature>
<accession>A0A9W9YT19</accession>
<feature type="domain" description="FYVE-type" evidence="6">
    <location>
        <begin position="163"/>
        <end position="223"/>
    </location>
</feature>
<gene>
    <name evidence="8" type="ORF">OS493_013085</name>
</gene>
<dbReference type="OrthoDB" id="957735at2759"/>
<dbReference type="Proteomes" id="UP001163046">
    <property type="component" value="Unassembled WGS sequence"/>
</dbReference>
<dbReference type="InterPro" id="IPR011011">
    <property type="entry name" value="Znf_FYVE_PHD"/>
</dbReference>
<dbReference type="GO" id="GO:0008270">
    <property type="term" value="F:zinc ion binding"/>
    <property type="evidence" value="ECO:0007669"/>
    <property type="project" value="UniProtKB-KW"/>
</dbReference>
<proteinExistence type="predicted"/>
<dbReference type="EMBL" id="MU827307">
    <property type="protein sequence ID" value="KAJ7361999.1"/>
    <property type="molecule type" value="Genomic_DNA"/>
</dbReference>
<evidence type="ECO:0000256" key="2">
    <source>
        <dbReference type="ARBA" id="ARBA00022771"/>
    </source>
</evidence>
<reference evidence="8" key="1">
    <citation type="submission" date="2023-01" db="EMBL/GenBank/DDBJ databases">
        <title>Genome assembly of the deep-sea coral Lophelia pertusa.</title>
        <authorList>
            <person name="Herrera S."/>
            <person name="Cordes E."/>
        </authorList>
    </citation>
    <scope>NUCLEOTIDE SEQUENCE</scope>
    <source>
        <strain evidence="8">USNM1676648</strain>
        <tissue evidence="8">Polyp</tissue>
    </source>
</reference>
<evidence type="ECO:0000256" key="5">
    <source>
        <dbReference type="SAM" id="MobiDB-lite"/>
    </source>
</evidence>
<comment type="caution">
    <text evidence="8">The sequence shown here is derived from an EMBL/GenBank/DDBJ whole genome shotgun (WGS) entry which is preliminary data.</text>
</comment>
<keyword evidence="1" id="KW-0479">Metal-binding</keyword>
<dbReference type="InterPro" id="IPR017073">
    <property type="entry name" value="HGS/VPS27"/>
</dbReference>
<feature type="domain" description="VHS" evidence="7">
    <location>
        <begin position="18"/>
        <end position="145"/>
    </location>
</feature>
<dbReference type="PANTHER" id="PTHR46275">
    <property type="entry name" value="HEPATOCYTE GROWTH FACTOR-REGULATED TYROSINE KINASE SUBSTRATE"/>
    <property type="match status" value="1"/>
</dbReference>
<dbReference type="SUPFAM" id="SSF57903">
    <property type="entry name" value="FYVE/PHD zinc finger"/>
    <property type="match status" value="1"/>
</dbReference>
<dbReference type="InterPro" id="IPR008942">
    <property type="entry name" value="ENTH_VHS"/>
</dbReference>
<dbReference type="Gene3D" id="1.25.40.90">
    <property type="match status" value="1"/>
</dbReference>
<dbReference type="SMART" id="SM00288">
    <property type="entry name" value="VHS"/>
    <property type="match status" value="1"/>
</dbReference>
<dbReference type="InterPro" id="IPR000306">
    <property type="entry name" value="Znf_FYVE"/>
</dbReference>
<dbReference type="PANTHER" id="PTHR46275:SF1">
    <property type="entry name" value="HEPATOCYTE GROWTH FACTOR-REGULATED TYROSINE KINASE SUBSTRATE"/>
    <property type="match status" value="1"/>
</dbReference>
<keyword evidence="2 4" id="KW-0863">Zinc-finger</keyword>
<evidence type="ECO:0000259" key="6">
    <source>
        <dbReference type="PROSITE" id="PS50178"/>
    </source>
</evidence>
<sequence>MGIFSNSSSNFDALIEKATSQLLLEPDWNSILLICDCIRQEDVNSKYAVASMKRKIFDKNPHVAKFGLIVLEACVKNCGAPMHKEVATKEIMDCFRELAKSSPDPVKEQLLSMIQTWSTAFRKEPKYKVVQDTFNLMRMEGYKFPPINESSDALFTAETAPEWAEGDVCHMCRVKFSTFQRQHHCRSCGQVFCQKCSSKASIIPQYGIEREVRVCDPCFYKLNPSAGKTAEEGSKKSEGASSAADSDLPSEYLNSPLSRETQIAAKKSAQEIRDEEEEELQLAMALSLSQEEAAKDTRVRPSMKSSPYSAATDPPYSSHRQTSYASPADIEVTDSSSMDPDLARYLNRSYWEERNERQTSRERSSPSASAPVQTQADNNYTEIRVGGLKGKRKRKEEKCRETSQNPWLML</sequence>
<dbReference type="SUPFAM" id="SSF48464">
    <property type="entry name" value="ENTH/VHS domain"/>
    <property type="match status" value="1"/>
</dbReference>
<dbReference type="PROSITE" id="PS50330">
    <property type="entry name" value="UIM"/>
    <property type="match status" value="1"/>
</dbReference>
<dbReference type="PROSITE" id="PS50179">
    <property type="entry name" value="VHS"/>
    <property type="match status" value="1"/>
</dbReference>
<dbReference type="AlphaFoldDB" id="A0A9W9YT19"/>
<dbReference type="GO" id="GO:0005769">
    <property type="term" value="C:early endosome"/>
    <property type="evidence" value="ECO:0007669"/>
    <property type="project" value="TreeGrafter"/>
</dbReference>
<feature type="compositionally biased region" description="Basic and acidic residues" evidence="5">
    <location>
        <begin position="350"/>
        <end position="364"/>
    </location>
</feature>
<dbReference type="InterPro" id="IPR003903">
    <property type="entry name" value="UIM_dom"/>
</dbReference>
<feature type="compositionally biased region" description="Polar residues" evidence="5">
    <location>
        <begin position="372"/>
        <end position="381"/>
    </location>
</feature>
<organism evidence="8 9">
    <name type="scientific">Desmophyllum pertusum</name>
    <dbReference type="NCBI Taxonomy" id="174260"/>
    <lineage>
        <taxon>Eukaryota</taxon>
        <taxon>Metazoa</taxon>
        <taxon>Cnidaria</taxon>
        <taxon>Anthozoa</taxon>
        <taxon>Hexacorallia</taxon>
        <taxon>Scleractinia</taxon>
        <taxon>Caryophylliina</taxon>
        <taxon>Caryophylliidae</taxon>
        <taxon>Desmophyllum</taxon>
    </lineage>
</organism>
<keyword evidence="3" id="KW-0862">Zinc</keyword>
<evidence type="ECO:0000256" key="1">
    <source>
        <dbReference type="ARBA" id="ARBA00022723"/>
    </source>
</evidence>
<dbReference type="GO" id="GO:0035091">
    <property type="term" value="F:phosphatidylinositol binding"/>
    <property type="evidence" value="ECO:0007669"/>
    <property type="project" value="InterPro"/>
</dbReference>